<dbReference type="Pfam" id="PF13609">
    <property type="entry name" value="Porin_4"/>
    <property type="match status" value="1"/>
</dbReference>
<dbReference type="GO" id="GO:0016020">
    <property type="term" value="C:membrane"/>
    <property type="evidence" value="ECO:0007669"/>
    <property type="project" value="InterPro"/>
</dbReference>
<name>A0A6J6Y8E8_9ZZZZ</name>
<dbReference type="InterPro" id="IPR023614">
    <property type="entry name" value="Porin_dom_sf"/>
</dbReference>
<dbReference type="SUPFAM" id="SSF56935">
    <property type="entry name" value="Porins"/>
    <property type="match status" value="1"/>
</dbReference>
<organism evidence="2">
    <name type="scientific">freshwater metagenome</name>
    <dbReference type="NCBI Taxonomy" id="449393"/>
    <lineage>
        <taxon>unclassified sequences</taxon>
        <taxon>metagenomes</taxon>
        <taxon>ecological metagenomes</taxon>
    </lineage>
</organism>
<dbReference type="AlphaFoldDB" id="A0A6J6Y8E8"/>
<evidence type="ECO:0000313" key="2">
    <source>
        <dbReference type="EMBL" id="CAB4803728.1"/>
    </source>
</evidence>
<dbReference type="InterPro" id="IPR033900">
    <property type="entry name" value="Gram_neg_porin_domain"/>
</dbReference>
<dbReference type="EMBL" id="CAFAAI010000201">
    <property type="protein sequence ID" value="CAB4803728.1"/>
    <property type="molecule type" value="Genomic_DNA"/>
</dbReference>
<dbReference type="GO" id="GO:0015288">
    <property type="term" value="F:porin activity"/>
    <property type="evidence" value="ECO:0007669"/>
    <property type="project" value="InterPro"/>
</dbReference>
<protein>
    <submittedName>
        <fullName evidence="2">Unannotated protein</fullName>
    </submittedName>
</protein>
<gene>
    <name evidence="2" type="ORF">UFOPK2992_01162</name>
</gene>
<dbReference type="Gene3D" id="2.40.160.10">
    <property type="entry name" value="Porin"/>
    <property type="match status" value="1"/>
</dbReference>
<sequence length="329" mass="33250">MAAVTGAMAEVTISGQFDLSVNATTTTDSSGDKTTLNSVGSNQYGQSQITFGVSEDLGDGNTAYGNLVFIPSPASNGTSLNQDTGSGLGIKGAFGNIFMGNVYSQVWTVYAAADASGFGATSTAGSVWANTNGVGAKSQSVVYTLPSMVQGLDITVEQNYAGSSAGTGDATGLGVSYTSGAFYAKYAASKLKTSSGTTSFFTYDGAGTASTSTTYDGSEATYQAAALTYDLGAAKLFLGAETMSMNDSGNSAESKNTYGITVPFGAITLGWGHSSAVFTDSDSDQTTISGDKLFAKYTLSKRTVAYITTGKSSTSGASGALTNTSIGLF</sequence>
<evidence type="ECO:0000259" key="1">
    <source>
        <dbReference type="Pfam" id="PF13609"/>
    </source>
</evidence>
<accession>A0A6J6Y8E8</accession>
<proteinExistence type="predicted"/>
<feature type="domain" description="Porin" evidence="1">
    <location>
        <begin position="2"/>
        <end position="316"/>
    </location>
</feature>
<reference evidence="2" key="1">
    <citation type="submission" date="2020-05" db="EMBL/GenBank/DDBJ databases">
        <authorList>
            <person name="Chiriac C."/>
            <person name="Salcher M."/>
            <person name="Ghai R."/>
            <person name="Kavagutti S V."/>
        </authorList>
    </citation>
    <scope>NUCLEOTIDE SEQUENCE</scope>
</reference>